<keyword evidence="12" id="KW-1185">Reference proteome</keyword>
<keyword evidence="6" id="KW-0256">Endoplasmic reticulum</keyword>
<dbReference type="GeneID" id="30963797"/>
<evidence type="ECO:0000256" key="7">
    <source>
        <dbReference type="ARBA" id="ARBA00022989"/>
    </source>
</evidence>
<keyword evidence="7 9" id="KW-1133">Transmembrane helix</keyword>
<evidence type="ECO:0000313" key="12">
    <source>
        <dbReference type="Proteomes" id="UP000095038"/>
    </source>
</evidence>
<dbReference type="PANTHER" id="PTHR12692">
    <property type="entry name" value="DOLICHYL-DIPHOSPHOOLIGOSACCHARIDE--PROTEIN GLYCOSYLTRANSFERASE-RELATED"/>
    <property type="match status" value="1"/>
</dbReference>
<comment type="subcellular location">
    <subcellularLocation>
        <location evidence="2">Endoplasmic reticulum membrane</location>
        <topology evidence="2">Multi-pass membrane protein</topology>
    </subcellularLocation>
</comment>
<dbReference type="GO" id="GO:0008250">
    <property type="term" value="C:oligosaccharyltransferase complex"/>
    <property type="evidence" value="ECO:0007669"/>
    <property type="project" value="TreeGrafter"/>
</dbReference>
<protein>
    <submittedName>
        <fullName evidence="11">Uncharacterized protein</fullName>
    </submittedName>
</protein>
<name>A0A1D2VRR7_9ASCO</name>
<proteinExistence type="inferred from homology"/>
<dbReference type="InterPro" id="IPR036249">
    <property type="entry name" value="Thioredoxin-like_sf"/>
</dbReference>
<gene>
    <name evidence="11" type="ORF">ASCRUDRAFT_30105</name>
</gene>
<evidence type="ECO:0000256" key="10">
    <source>
        <dbReference type="SAM" id="SignalP"/>
    </source>
</evidence>
<dbReference type="RefSeq" id="XP_020050608.1">
    <property type="nucleotide sequence ID" value="XM_020190161.1"/>
</dbReference>
<evidence type="ECO:0000313" key="11">
    <source>
        <dbReference type="EMBL" id="ODV64301.1"/>
    </source>
</evidence>
<evidence type="ECO:0000256" key="4">
    <source>
        <dbReference type="ARBA" id="ARBA00022692"/>
    </source>
</evidence>
<comment type="similarity">
    <text evidence="3">Belongs to the OST3/OST6 family.</text>
</comment>
<dbReference type="Pfam" id="PF04756">
    <property type="entry name" value="OST3_OST6"/>
    <property type="match status" value="1"/>
</dbReference>
<evidence type="ECO:0000256" key="9">
    <source>
        <dbReference type="SAM" id="Phobius"/>
    </source>
</evidence>
<keyword evidence="4 9" id="KW-0812">Transmembrane</keyword>
<feature type="transmembrane region" description="Helical" evidence="9">
    <location>
        <begin position="201"/>
        <end position="222"/>
    </location>
</feature>
<dbReference type="EMBL" id="KV454475">
    <property type="protein sequence ID" value="ODV64301.1"/>
    <property type="molecule type" value="Genomic_DNA"/>
</dbReference>
<dbReference type="GO" id="GO:0018279">
    <property type="term" value="P:protein N-linked glycosylation via asparagine"/>
    <property type="evidence" value="ECO:0007669"/>
    <property type="project" value="TreeGrafter"/>
</dbReference>
<evidence type="ECO:0000256" key="3">
    <source>
        <dbReference type="ARBA" id="ARBA00009561"/>
    </source>
</evidence>
<dbReference type="STRING" id="1344418.A0A1D2VRR7"/>
<dbReference type="Gene3D" id="3.40.30.10">
    <property type="entry name" value="Glutaredoxin"/>
    <property type="match status" value="1"/>
</dbReference>
<feature type="transmembrane region" description="Helical" evidence="9">
    <location>
        <begin position="317"/>
        <end position="341"/>
    </location>
</feature>
<dbReference type="SUPFAM" id="SSF52833">
    <property type="entry name" value="Thioredoxin-like"/>
    <property type="match status" value="1"/>
</dbReference>
<keyword evidence="5 10" id="KW-0732">Signal</keyword>
<evidence type="ECO:0000256" key="8">
    <source>
        <dbReference type="ARBA" id="ARBA00023136"/>
    </source>
</evidence>
<comment type="function">
    <text evidence="1">Subunit of the oligosaccharyl transferase (OST) complex that catalyzes the initial transfer of a defined glycan (Glc(3)Man(9)GlcNAc(2) in eukaryotes) from the lipid carrier dolichol-pyrophosphate to an asparagine residue within an Asn-X-Ser/Thr consensus motif in nascent polypeptide chains, the first step in protein N-glycosylation. N-glycosylation occurs cotranslationally and the complex associates with the Sec61 complex at the channel-forming translocon complex that mediates protein translocation across the endoplasmic reticulum (ER). All subunits are required for a maximal enzyme activity.</text>
</comment>
<accession>A0A1D2VRR7</accession>
<evidence type="ECO:0000256" key="1">
    <source>
        <dbReference type="ARBA" id="ARBA00002791"/>
    </source>
</evidence>
<dbReference type="Proteomes" id="UP000095038">
    <property type="component" value="Unassembled WGS sequence"/>
</dbReference>
<feature type="transmembrane region" description="Helical" evidence="9">
    <location>
        <begin position="234"/>
        <end position="253"/>
    </location>
</feature>
<sequence length="356" mass="41009">MKFISNKLVFFFVFVLITFLIQDANCFKSEQISKILKKNGNPSILKLSSRNYKNIICEDRDYHLFVYLTATNPQINCVTCFQFQPIYEILASSYSKENNINSIKDSQNGDETPIFFAIADFGVSQNQREIFQSYKITSVPKLYYYSPTNVTKNDLIADVHDEYVFSFSSSTIDKDEVLGDFRNWIYETTNQRIKIYKPINYSNIFLTSVISIIIVFIFKTFYSTILNKVLLNKNVWSSFSILLIILFISGYMFNTIRNVPYLKIDPNGGSAVEYFVSGQQQQLGIETQIVSMLYAVLSVSVVVLIKSVPQIYNAKVNYVTTLFFVSLILLLASSLVCIFHKKSPGYPYYLLHIFDL</sequence>
<reference evidence="12" key="1">
    <citation type="submission" date="2016-05" db="EMBL/GenBank/DDBJ databases">
        <title>Comparative genomics of biotechnologically important yeasts.</title>
        <authorList>
            <consortium name="DOE Joint Genome Institute"/>
            <person name="Riley R."/>
            <person name="Haridas S."/>
            <person name="Wolfe K.H."/>
            <person name="Lopes M.R."/>
            <person name="Hittinger C.T."/>
            <person name="Goker M."/>
            <person name="Salamov A."/>
            <person name="Wisecaver J."/>
            <person name="Long T.M."/>
            <person name="Aerts A.L."/>
            <person name="Barry K."/>
            <person name="Choi C."/>
            <person name="Clum A."/>
            <person name="Coughlan A.Y."/>
            <person name="Deshpande S."/>
            <person name="Douglass A.P."/>
            <person name="Hanson S.J."/>
            <person name="Klenk H.-P."/>
            <person name="Labutti K."/>
            <person name="Lapidus A."/>
            <person name="Lindquist E."/>
            <person name="Lipzen A."/>
            <person name="Meier-Kolthoff J.P."/>
            <person name="Ohm R.A."/>
            <person name="Otillar R.P."/>
            <person name="Pangilinan J."/>
            <person name="Peng Y."/>
            <person name="Rokas A."/>
            <person name="Rosa C.A."/>
            <person name="Scheuner C."/>
            <person name="Sibirny A.A."/>
            <person name="Slot J.C."/>
            <person name="Stielow J.B."/>
            <person name="Sun H."/>
            <person name="Kurtzman C.P."/>
            <person name="Blackwell M."/>
            <person name="Grigoriev I.V."/>
            <person name="Jeffries T.W."/>
        </authorList>
    </citation>
    <scope>NUCLEOTIDE SEQUENCE [LARGE SCALE GENOMIC DNA]</scope>
    <source>
        <strain evidence="12">DSM 1968</strain>
    </source>
</reference>
<keyword evidence="8 9" id="KW-0472">Membrane</keyword>
<feature type="transmembrane region" description="Helical" evidence="9">
    <location>
        <begin position="287"/>
        <end position="305"/>
    </location>
</feature>
<feature type="signal peptide" evidence="10">
    <location>
        <begin position="1"/>
        <end position="26"/>
    </location>
</feature>
<evidence type="ECO:0000256" key="6">
    <source>
        <dbReference type="ARBA" id="ARBA00022824"/>
    </source>
</evidence>
<evidence type="ECO:0000256" key="5">
    <source>
        <dbReference type="ARBA" id="ARBA00022729"/>
    </source>
</evidence>
<dbReference type="AlphaFoldDB" id="A0A1D2VRR7"/>
<organism evidence="11 12">
    <name type="scientific">Ascoidea rubescens DSM 1968</name>
    <dbReference type="NCBI Taxonomy" id="1344418"/>
    <lineage>
        <taxon>Eukaryota</taxon>
        <taxon>Fungi</taxon>
        <taxon>Dikarya</taxon>
        <taxon>Ascomycota</taxon>
        <taxon>Saccharomycotina</taxon>
        <taxon>Saccharomycetes</taxon>
        <taxon>Ascoideaceae</taxon>
        <taxon>Ascoidea</taxon>
    </lineage>
</organism>
<dbReference type="OrthoDB" id="67566at2759"/>
<dbReference type="FunCoup" id="A0A1D2VRR7">
    <property type="interactions" value="265"/>
</dbReference>
<dbReference type="PANTHER" id="PTHR12692:SF0">
    <property type="entry name" value="GH11935P"/>
    <property type="match status" value="1"/>
</dbReference>
<dbReference type="InterPro" id="IPR021149">
    <property type="entry name" value="OligosaccharylTrfase_OST3/OST6"/>
</dbReference>
<evidence type="ECO:0000256" key="2">
    <source>
        <dbReference type="ARBA" id="ARBA00004477"/>
    </source>
</evidence>
<feature type="chain" id="PRO_5008910573" evidence="10">
    <location>
        <begin position="27"/>
        <end position="356"/>
    </location>
</feature>
<dbReference type="InParanoid" id="A0A1D2VRR7"/>